<gene>
    <name evidence="2" type="ORF">M23134_04984</name>
</gene>
<dbReference type="Pfam" id="PF09345">
    <property type="entry name" value="SiaC"/>
    <property type="match status" value="1"/>
</dbReference>
<dbReference type="OrthoDB" id="5297629at2"/>
<organism evidence="2 3">
    <name type="scientific">Microscilla marina ATCC 23134</name>
    <dbReference type="NCBI Taxonomy" id="313606"/>
    <lineage>
        <taxon>Bacteria</taxon>
        <taxon>Pseudomonadati</taxon>
        <taxon>Bacteroidota</taxon>
        <taxon>Cytophagia</taxon>
        <taxon>Cytophagales</taxon>
        <taxon>Microscillaceae</taxon>
        <taxon>Microscilla</taxon>
    </lineage>
</organism>
<comment type="caution">
    <text evidence="2">The sequence shown here is derived from an EMBL/GenBank/DDBJ whole genome shotgun (WGS) entry which is preliminary data.</text>
</comment>
<name>A1ZXH7_MICM2</name>
<dbReference type="EMBL" id="AAWS01000058">
    <property type="protein sequence ID" value="EAY24945.1"/>
    <property type="molecule type" value="Genomic_DNA"/>
</dbReference>
<sequence>MRNFFIAEKHDTPQVSFDANTKVFEISGESFSEYSMDFYLPIIQWIDAYTKQYEGPITFNFKLLYYNTGSSQRLLEIMQMLDQYHNSGKGQVKINWYSLPEEYRMIEAGEDYQATLKVPFEIIEQDFEAST</sequence>
<protein>
    <recommendedName>
        <fullName evidence="1">SiaC family regulatory phosphoprotein domain-containing protein</fullName>
    </recommendedName>
</protein>
<dbReference type="AlphaFoldDB" id="A1ZXH7"/>
<proteinExistence type="predicted"/>
<dbReference type="RefSeq" id="WP_002703873.1">
    <property type="nucleotide sequence ID" value="NZ_AAWS01000058.1"/>
</dbReference>
<evidence type="ECO:0000313" key="2">
    <source>
        <dbReference type="EMBL" id="EAY24945.1"/>
    </source>
</evidence>
<evidence type="ECO:0000313" key="3">
    <source>
        <dbReference type="Proteomes" id="UP000004095"/>
    </source>
</evidence>
<dbReference type="Proteomes" id="UP000004095">
    <property type="component" value="Unassembled WGS sequence"/>
</dbReference>
<accession>A1ZXH7</accession>
<evidence type="ECO:0000259" key="1">
    <source>
        <dbReference type="Pfam" id="PF09345"/>
    </source>
</evidence>
<dbReference type="InterPro" id="IPR018530">
    <property type="entry name" value="SiaC"/>
</dbReference>
<feature type="domain" description="SiaC family regulatory phosphoprotein" evidence="1">
    <location>
        <begin position="6"/>
        <end position="124"/>
    </location>
</feature>
<keyword evidence="3" id="KW-1185">Reference proteome</keyword>
<reference evidence="2 3" key="1">
    <citation type="submission" date="2007-01" db="EMBL/GenBank/DDBJ databases">
        <authorList>
            <person name="Haygood M."/>
            <person name="Podell S."/>
            <person name="Anderson C."/>
            <person name="Hopkinson B."/>
            <person name="Roe K."/>
            <person name="Barbeau K."/>
            <person name="Gaasterland T."/>
            <person name="Ferriera S."/>
            <person name="Johnson J."/>
            <person name="Kravitz S."/>
            <person name="Beeson K."/>
            <person name="Sutton G."/>
            <person name="Rogers Y.-H."/>
            <person name="Friedman R."/>
            <person name="Frazier M."/>
            <person name="Venter J.C."/>
        </authorList>
    </citation>
    <scope>NUCLEOTIDE SEQUENCE [LARGE SCALE GENOMIC DNA]</scope>
    <source>
        <strain evidence="2 3">ATCC 23134</strain>
    </source>
</reference>